<dbReference type="Pfam" id="PF09250">
    <property type="entry name" value="Prim-Pol"/>
    <property type="match status" value="1"/>
</dbReference>
<dbReference type="CDD" id="cd04859">
    <property type="entry name" value="Prim_Pol"/>
    <property type="match status" value="1"/>
</dbReference>
<proteinExistence type="predicted"/>
<accession>A0A087S6Y1</accession>
<dbReference type="SMART" id="SM00942">
    <property type="entry name" value="PriCT_1"/>
    <property type="match status" value="1"/>
</dbReference>
<feature type="domain" description="DNA primase/polymerase bifunctional N-terminal" evidence="2">
    <location>
        <begin position="6"/>
        <end position="148"/>
    </location>
</feature>
<keyword evidence="3" id="KW-0548">Nucleotidyltransferase</keyword>
<dbReference type="InterPro" id="IPR015330">
    <property type="entry name" value="DNA_primase/pol_bifunc_N"/>
</dbReference>
<dbReference type="AlphaFoldDB" id="A0A087S6Y1"/>
<dbReference type="Pfam" id="PF08708">
    <property type="entry name" value="PriCT_1"/>
    <property type="match status" value="1"/>
</dbReference>
<evidence type="ECO:0000313" key="3">
    <source>
        <dbReference type="EMBL" id="KFM21485.1"/>
    </source>
</evidence>
<dbReference type="GO" id="GO:0016779">
    <property type="term" value="F:nucleotidyltransferase activity"/>
    <property type="evidence" value="ECO:0007669"/>
    <property type="project" value="UniProtKB-KW"/>
</dbReference>
<comment type="caution">
    <text evidence="3">The sequence shown here is derived from an EMBL/GenBank/DDBJ whole genome shotgun (WGS) entry which is preliminary data.</text>
</comment>
<dbReference type="Gene3D" id="3.30.720.160">
    <property type="entry name" value="Bifunctional DNA primase/polymerase, N-terminal"/>
    <property type="match status" value="1"/>
</dbReference>
<sequence>MNQQIVPILKELGLNVIPLKPKSKTPNISWKQYQNEQYLEEIPDECNIGIVCGKISKNLVVLDIDILDESLLDKVLPNAKKRTLVVQTGSGKFHIYTRVLNLPKSCKLENELGRIEIKSEGTYVVGISSIHPDTGKEYKVISETSEIVQIDFKEIQNNLKQIGFDSENKHQLIKKVERDGVLEGSRNDSMFNLSRKFLSEYDEPTAWAYLQTVNEKNSPPLGLQELKITFDSAKDYPYVSNVVQENSSSELFDLANSQIKKIVISQNNSSEVYAIIENNDHLETLNLSSRRAIHWLNNISHKQNTTSKIHSDDFYKNILNAIISKAQMEETCKEKVYSRTAFLGDVLYYDLCTPDWKIVKITKNDIDIIPFSESTPIFRRTQSGYAQINPIFEESDSLEKIANLLRIKDVQLFKVHLVCMFLESIPVPIMFFDGEAGSMKTTTTASIKRIIDPNGINNEDNCNSISTRNDDLIIQLNNRYVSAFDNVTKISQGMSDVLCRAITGSGNVKRELYTNSEETILNFRRKIILNGIVPSVDYPDLQDRMISYDRIPLQNNQRLTDKEFQERFNRLLPSAIGQIFKTIQKSLIHYGEVKQDVKPKTRLADFEIWGETISRELGYEPNSFLETFYEKQKQTSIASIDSQPLVETILRLMDDKTEYENTMSNCYKTLVAKATELDIDTKSQYVRFPKASNQVSKQLVTLKPILRKIGIIVEIYTYTKNDKKYIKNNTIVKFTKLGIEPSPASPPSPQSIVNSA</sequence>
<evidence type="ECO:0000313" key="4">
    <source>
        <dbReference type="Proteomes" id="UP000029384"/>
    </source>
</evidence>
<dbReference type="Proteomes" id="UP000029384">
    <property type="component" value="Unassembled WGS sequence"/>
</dbReference>
<gene>
    <name evidence="3" type="ORF">AAA799B03_00956</name>
</gene>
<keyword evidence="4" id="KW-1185">Reference proteome</keyword>
<dbReference type="EC" id="2.7.7.-" evidence="3"/>
<protein>
    <submittedName>
        <fullName evidence="3">DNA primase protein</fullName>
        <ecNumber evidence="3">2.7.7.-</ecNumber>
    </submittedName>
</protein>
<feature type="domain" description="Primase C-terminal 1" evidence="1">
    <location>
        <begin position="176"/>
        <end position="239"/>
    </location>
</feature>
<dbReference type="EMBL" id="JOTA01000019">
    <property type="protein sequence ID" value="KFM21485.1"/>
    <property type="molecule type" value="Genomic_DNA"/>
</dbReference>
<keyword evidence="3" id="KW-0808">Transferase</keyword>
<evidence type="ECO:0000259" key="2">
    <source>
        <dbReference type="SMART" id="SM00943"/>
    </source>
</evidence>
<evidence type="ECO:0000259" key="1">
    <source>
        <dbReference type="SMART" id="SM00942"/>
    </source>
</evidence>
<dbReference type="SMART" id="SM00943">
    <property type="entry name" value="Prim-Pol"/>
    <property type="match status" value="1"/>
</dbReference>
<reference evidence="3 4" key="1">
    <citation type="submission" date="2014-06" db="EMBL/GenBank/DDBJ databases">
        <authorList>
            <person name="Ngugi D.K."/>
            <person name="Blom J."/>
            <person name="Alam I."/>
            <person name="Rashid M."/>
            <person name="Baalawi W."/>
            <person name="Zhang G."/>
            <person name="Hikmawan T."/>
            <person name="Guan Y."/>
            <person name="Antunes A."/>
            <person name="Siam R."/>
            <person name="El-Dorry H."/>
            <person name="Bajic V."/>
            <person name="Stingl U."/>
        </authorList>
    </citation>
    <scope>NUCLEOTIDE SEQUENCE [LARGE SCALE GENOMIC DNA]</scope>
    <source>
        <strain evidence="3">SCGC AAA799-B03</strain>
    </source>
</reference>
<organism evidence="3 4">
    <name type="scientific">Marine Group I thaumarchaeote SCGC AAA799-B03</name>
    <dbReference type="NCBI Taxonomy" id="1502289"/>
    <lineage>
        <taxon>Archaea</taxon>
        <taxon>Nitrososphaerota</taxon>
        <taxon>Marine Group I</taxon>
    </lineage>
</organism>
<name>A0A087S6Y1_9ARCH</name>
<dbReference type="SUPFAM" id="SSF56747">
    <property type="entry name" value="Prim-pol domain"/>
    <property type="match status" value="1"/>
</dbReference>
<dbReference type="InterPro" id="IPR014820">
    <property type="entry name" value="PriCT_1"/>
</dbReference>